<dbReference type="AlphaFoldDB" id="A0A0V1JKK1"/>
<dbReference type="Proteomes" id="UP000054721">
    <property type="component" value="Unassembled WGS sequence"/>
</dbReference>
<evidence type="ECO:0000313" key="3">
    <source>
        <dbReference type="Proteomes" id="UP000054721"/>
    </source>
</evidence>
<sequence length="31" mass="3691">LVSQRMKYRHQQKPNFQGKGTWVCEDEGPSR</sequence>
<proteinExistence type="predicted"/>
<feature type="compositionally biased region" description="Basic residues" evidence="1">
    <location>
        <begin position="1"/>
        <end position="12"/>
    </location>
</feature>
<keyword evidence="3" id="KW-1185">Reference proteome</keyword>
<dbReference type="EMBL" id="JYDW01003943">
    <property type="protein sequence ID" value="KRZ35444.1"/>
    <property type="molecule type" value="Genomic_DNA"/>
</dbReference>
<organism evidence="2 3">
    <name type="scientific">Trichinella nativa</name>
    <dbReference type="NCBI Taxonomy" id="6335"/>
    <lineage>
        <taxon>Eukaryota</taxon>
        <taxon>Metazoa</taxon>
        <taxon>Ecdysozoa</taxon>
        <taxon>Nematoda</taxon>
        <taxon>Enoplea</taxon>
        <taxon>Dorylaimia</taxon>
        <taxon>Trichinellida</taxon>
        <taxon>Trichinellidae</taxon>
        <taxon>Trichinella</taxon>
    </lineage>
</organism>
<name>A0A0V1JKK1_9BILA</name>
<accession>A0A0V1JKK1</accession>
<feature type="non-terminal residue" evidence="2">
    <location>
        <position position="1"/>
    </location>
</feature>
<protein>
    <submittedName>
        <fullName evidence="2">Uncharacterized protein</fullName>
    </submittedName>
</protein>
<evidence type="ECO:0000313" key="2">
    <source>
        <dbReference type="EMBL" id="KRZ35444.1"/>
    </source>
</evidence>
<gene>
    <name evidence="2" type="ORF">T02_13670</name>
</gene>
<reference evidence="2 3" key="1">
    <citation type="submission" date="2015-05" db="EMBL/GenBank/DDBJ databases">
        <title>Evolution of Trichinella species and genotypes.</title>
        <authorList>
            <person name="Korhonen P.K."/>
            <person name="Edoardo P."/>
            <person name="Giuseppe L.R."/>
            <person name="Gasser R.B."/>
        </authorList>
    </citation>
    <scope>NUCLEOTIDE SEQUENCE [LARGE SCALE GENOMIC DNA]</scope>
    <source>
        <strain evidence="2">ISS10</strain>
    </source>
</reference>
<feature type="non-terminal residue" evidence="2">
    <location>
        <position position="31"/>
    </location>
</feature>
<evidence type="ECO:0000256" key="1">
    <source>
        <dbReference type="SAM" id="MobiDB-lite"/>
    </source>
</evidence>
<comment type="caution">
    <text evidence="2">The sequence shown here is derived from an EMBL/GenBank/DDBJ whole genome shotgun (WGS) entry which is preliminary data.</text>
</comment>
<feature type="region of interest" description="Disordered" evidence="1">
    <location>
        <begin position="1"/>
        <end position="31"/>
    </location>
</feature>